<evidence type="ECO:0000313" key="6">
    <source>
        <dbReference type="Proteomes" id="UP001054889"/>
    </source>
</evidence>
<dbReference type="EMBL" id="BQKI01000001">
    <property type="protein sequence ID" value="GJM85357.1"/>
    <property type="molecule type" value="Genomic_DNA"/>
</dbReference>
<gene>
    <name evidence="5" type="primary">ga01798</name>
    <name evidence="4" type="synonym">ga01111</name>
    <name evidence="4" type="ORF">PR202_ga01111</name>
    <name evidence="5" type="ORF">PR202_ga01798</name>
</gene>
<feature type="domain" description="PIR2-like helical" evidence="3">
    <location>
        <begin position="70"/>
        <end position="153"/>
    </location>
</feature>
<proteinExistence type="predicted"/>
<reference evidence="5" key="2">
    <citation type="submission" date="2021-12" db="EMBL/GenBank/DDBJ databases">
        <title>Resequencing data analysis of finger millet.</title>
        <authorList>
            <person name="Hatakeyama M."/>
            <person name="Aluri S."/>
            <person name="Balachadran M.T."/>
            <person name="Sivarajan S.R."/>
            <person name="Poveda L."/>
            <person name="Shimizu-Inatsugi R."/>
            <person name="Schlapbach R."/>
            <person name="Sreeman S.M."/>
            <person name="Shimizu K.K."/>
        </authorList>
    </citation>
    <scope>NUCLEOTIDE SEQUENCE</scope>
</reference>
<dbReference type="PANTHER" id="PTHR33120:SF39">
    <property type="entry name" value="OS01G0314000 PROTEIN"/>
    <property type="match status" value="1"/>
</dbReference>
<evidence type="ECO:0000313" key="4">
    <source>
        <dbReference type="EMBL" id="GJM85357.1"/>
    </source>
</evidence>
<reference evidence="5" key="1">
    <citation type="journal article" date="2018" name="DNA Res.">
        <title>Multiple hybrid de novo genome assembly of finger millet, an orphan allotetraploid crop.</title>
        <authorList>
            <person name="Hatakeyama M."/>
            <person name="Aluri S."/>
            <person name="Balachadran M.T."/>
            <person name="Sivarajan S.R."/>
            <person name="Patrignani A."/>
            <person name="Gruter S."/>
            <person name="Poveda L."/>
            <person name="Shimizu-Inatsugi R."/>
            <person name="Baeten J."/>
            <person name="Francoijs K.J."/>
            <person name="Nataraja K.N."/>
            <person name="Reddy Y.A.N."/>
            <person name="Phadnis S."/>
            <person name="Ravikumar R.L."/>
            <person name="Schlapbach R."/>
            <person name="Sreeman S.M."/>
            <person name="Shimizu K.K."/>
        </authorList>
    </citation>
    <scope>NUCLEOTIDE SEQUENCE</scope>
</reference>
<dbReference type="InterPro" id="IPR022059">
    <property type="entry name" value="DUF3615"/>
</dbReference>
<protein>
    <submittedName>
        <fullName evidence="5">Uncharacterized protein</fullName>
    </submittedName>
</protein>
<evidence type="ECO:0000256" key="1">
    <source>
        <dbReference type="SAM" id="MobiDB-lite"/>
    </source>
</evidence>
<keyword evidence="6" id="KW-1185">Reference proteome</keyword>
<evidence type="ECO:0000313" key="5">
    <source>
        <dbReference type="EMBL" id="GJM85985.1"/>
    </source>
</evidence>
<dbReference type="AlphaFoldDB" id="A0AAV5BK05"/>
<feature type="compositionally biased region" description="Low complexity" evidence="1">
    <location>
        <begin position="16"/>
        <end position="37"/>
    </location>
</feature>
<name>A0AAV5BK05_ELECO</name>
<dbReference type="Pfam" id="PF20235">
    <property type="entry name" value="PIR2-like_helical"/>
    <property type="match status" value="1"/>
</dbReference>
<evidence type="ECO:0000259" key="2">
    <source>
        <dbReference type="Pfam" id="PF12274"/>
    </source>
</evidence>
<feature type="region of interest" description="Disordered" evidence="1">
    <location>
        <begin position="1"/>
        <end position="59"/>
    </location>
</feature>
<dbReference type="InterPro" id="IPR046527">
    <property type="entry name" value="PIR2-like_helical"/>
</dbReference>
<accession>A0AAV5BK05</accession>
<feature type="domain" description="DUF3615" evidence="2">
    <location>
        <begin position="294"/>
        <end position="398"/>
    </location>
</feature>
<comment type="caution">
    <text evidence="5">The sequence shown here is derived from an EMBL/GenBank/DDBJ whole genome shotgun (WGS) entry which is preliminary data.</text>
</comment>
<evidence type="ECO:0000259" key="3">
    <source>
        <dbReference type="Pfam" id="PF20235"/>
    </source>
</evidence>
<dbReference type="Pfam" id="PF12274">
    <property type="entry name" value="DUF3615"/>
    <property type="match status" value="1"/>
</dbReference>
<dbReference type="Proteomes" id="UP001054889">
    <property type="component" value="Unassembled WGS sequence"/>
</dbReference>
<sequence>MSGRRLRAQVGDNLASSSSPSFGSPTKSSSSSSTQSSERTDRHKIPLSSRLSKEGRPRPRDVRPLLLSLLRGHYLEAISRLPADELRTTLARGLLVAGHCYGPLHPVLNIIVNAVWYAAAFPFHTSDPIDVDVITTEAISRLARRSLDGLIALWHLCLSGAALHGAAASARGAMPSYLSGRKEEVRFPSPMMLAAEAARHPKPAAFALFITSVLPDVERRALSLLSGKRRLSSQDIHHLSSMLMMPFQLLHDDDDDLPPPLPPSVLERTPKIFRIIAERRSCFTMWYQTLLHIADAALLKFAHQTGARYHLLTTYGQSIVNTKDCYMDRYFHINFMACPNGDDDATRPPVRFFAEAHNPPAKNCSQDHITLCCMLVESPIHVGNCYACVTNNHEIDHPNAEEHFGSHPYKMDEAEKHRCCPSTVVDVDYRFFDPVRDVELMEQYAEKISLVEAVRAKCRAERKDRFKADGSTTKPKYHYIFAEDDSDEEEDEDASDDDISIYCTRCI</sequence>
<organism evidence="5 6">
    <name type="scientific">Eleusine coracana subsp. coracana</name>
    <dbReference type="NCBI Taxonomy" id="191504"/>
    <lineage>
        <taxon>Eukaryota</taxon>
        <taxon>Viridiplantae</taxon>
        <taxon>Streptophyta</taxon>
        <taxon>Embryophyta</taxon>
        <taxon>Tracheophyta</taxon>
        <taxon>Spermatophyta</taxon>
        <taxon>Magnoliopsida</taxon>
        <taxon>Liliopsida</taxon>
        <taxon>Poales</taxon>
        <taxon>Poaceae</taxon>
        <taxon>PACMAD clade</taxon>
        <taxon>Chloridoideae</taxon>
        <taxon>Cynodonteae</taxon>
        <taxon>Eleusininae</taxon>
        <taxon>Eleusine</taxon>
    </lineage>
</organism>
<dbReference type="PANTHER" id="PTHR33120">
    <property type="entry name" value="EXPRESSED PROTEIN-RELATED"/>
    <property type="match status" value="1"/>
</dbReference>
<dbReference type="EMBL" id="BQKI01000001">
    <property type="protein sequence ID" value="GJM85985.1"/>
    <property type="molecule type" value="Genomic_DNA"/>
</dbReference>